<feature type="transmembrane region" description="Helical" evidence="2">
    <location>
        <begin position="456"/>
        <end position="475"/>
    </location>
</feature>
<keyword evidence="2" id="KW-0812">Transmembrane</keyword>
<dbReference type="PROSITE" id="PS50297">
    <property type="entry name" value="ANK_REP_REGION"/>
    <property type="match status" value="1"/>
</dbReference>
<feature type="repeat" description="ANK" evidence="1">
    <location>
        <begin position="208"/>
        <end position="240"/>
    </location>
</feature>
<dbReference type="Pfam" id="PF12796">
    <property type="entry name" value="Ank_2"/>
    <property type="match status" value="1"/>
</dbReference>
<organism evidence="3 4">
    <name type="scientific">Theobroma cacao</name>
    <name type="common">Cacao</name>
    <name type="synonym">Cocoa</name>
    <dbReference type="NCBI Taxonomy" id="3641"/>
    <lineage>
        <taxon>Eukaryota</taxon>
        <taxon>Viridiplantae</taxon>
        <taxon>Streptophyta</taxon>
        <taxon>Embryophyta</taxon>
        <taxon>Tracheophyta</taxon>
        <taxon>Spermatophyta</taxon>
        <taxon>Magnoliopsida</taxon>
        <taxon>eudicotyledons</taxon>
        <taxon>Gunneridae</taxon>
        <taxon>Pentapetalae</taxon>
        <taxon>rosids</taxon>
        <taxon>malvids</taxon>
        <taxon>Malvales</taxon>
        <taxon>Malvaceae</taxon>
        <taxon>Byttnerioideae</taxon>
        <taxon>Theobroma</taxon>
    </lineage>
</organism>
<dbReference type="HOGENOM" id="CLU_000134_47_0_1"/>
<dbReference type="InterPro" id="IPR002110">
    <property type="entry name" value="Ankyrin_rpt"/>
</dbReference>
<dbReference type="PROSITE" id="PS50088">
    <property type="entry name" value="ANK_REPEAT"/>
    <property type="match status" value="1"/>
</dbReference>
<evidence type="ECO:0000313" key="4">
    <source>
        <dbReference type="Proteomes" id="UP000026915"/>
    </source>
</evidence>
<dbReference type="InterPro" id="IPR036770">
    <property type="entry name" value="Ankyrin_rpt-contain_sf"/>
</dbReference>
<dbReference type="OMA" id="NINRMSE"/>
<sequence length="519" mass="58639">MDWRMSEAAQTGNIKRMSEAAQTGNINRMSEAAQTGNINVLYELIQEDPYVLERIDQVPFLDTPLHIAACAGHVDFVMEMMNLKPSFARKLNQAGFSPMHLALKDEKIQAVLRLLKFDKGLVRVKGREGMTPLHHVVGTGNLDLSIRFLEVCPEAIEDVTVRDETAFHLTVKNDMFEAFEVLIGWLRRSRHEAAQQWENELLSWADIEGNTILHIAAIRNSPQVVEVLLENLSQDHINSKNLEGLTALDILLEHQRNERQVDNREIMDMLSTAGGLRGSSLPNNPHSSINVNSFRSKMSYFQKFTTIAARGKKGIPYEMRNAFLVVTVLIITATYDALLNPPEKSDDVSFQNYQVSGSYSFSQQANPPMGGDNPAQDITDLIDASSMFWLYNTLTFWVALGLTAYLLPSRTICLLLLITLSLFGSCYMLLVAVVSWKQQFLVSLTPSHLLYHALSVVNYCLSTLIAVLVAFRIARYVIYRFVPRKKIFCLVQFVSFLFIVICILTPTVFNVQTMSFLWS</sequence>
<dbReference type="FunCoup" id="A0A061FMM4">
    <property type="interactions" value="97"/>
</dbReference>
<dbReference type="PANTHER" id="PTHR24128:SF60">
    <property type="entry name" value="ALPHA-LATROTOXIN-LHE1A-LIKE"/>
    <property type="match status" value="1"/>
</dbReference>
<dbReference type="SUPFAM" id="SSF48403">
    <property type="entry name" value="Ankyrin repeat"/>
    <property type="match status" value="1"/>
</dbReference>
<feature type="transmembrane region" description="Helical" evidence="2">
    <location>
        <begin position="388"/>
        <end position="407"/>
    </location>
</feature>
<keyword evidence="4" id="KW-1185">Reference proteome</keyword>
<proteinExistence type="predicted"/>
<feature type="transmembrane region" description="Helical" evidence="2">
    <location>
        <begin position="487"/>
        <end position="509"/>
    </location>
</feature>
<evidence type="ECO:0000256" key="2">
    <source>
        <dbReference type="SAM" id="Phobius"/>
    </source>
</evidence>
<reference evidence="3 4" key="1">
    <citation type="journal article" date="2013" name="Genome Biol.">
        <title>The genome sequence of the most widely cultivated cacao type and its use to identify candidate genes regulating pod color.</title>
        <authorList>
            <person name="Motamayor J.C."/>
            <person name="Mockaitis K."/>
            <person name="Schmutz J."/>
            <person name="Haiminen N."/>
            <person name="Iii D.L."/>
            <person name="Cornejo O."/>
            <person name="Findley S.D."/>
            <person name="Zheng P."/>
            <person name="Utro F."/>
            <person name="Royaert S."/>
            <person name="Saski C."/>
            <person name="Jenkins J."/>
            <person name="Podicheti R."/>
            <person name="Zhao M."/>
            <person name="Scheffler B.E."/>
            <person name="Stack J.C."/>
            <person name="Feltus F.A."/>
            <person name="Mustiga G.M."/>
            <person name="Amores F."/>
            <person name="Phillips W."/>
            <person name="Marelli J.P."/>
            <person name="May G.D."/>
            <person name="Shapiro H."/>
            <person name="Ma J."/>
            <person name="Bustamante C.D."/>
            <person name="Schnell R.J."/>
            <person name="Main D."/>
            <person name="Gilbert D."/>
            <person name="Parida L."/>
            <person name="Kuhn D.N."/>
        </authorList>
    </citation>
    <scope>NUCLEOTIDE SEQUENCE [LARGE SCALE GENOMIC DNA]</scope>
    <source>
        <strain evidence="4">cv. Matina 1-6</strain>
    </source>
</reference>
<protein>
    <submittedName>
        <fullName evidence="3">Ankyrin repeat-containing protein</fullName>
    </submittedName>
</protein>
<dbReference type="EMBL" id="CM001888">
    <property type="protein sequence ID" value="EOY18316.1"/>
    <property type="molecule type" value="Genomic_DNA"/>
</dbReference>
<dbReference type="PANTHER" id="PTHR24128">
    <property type="entry name" value="HOMEOBOX PROTEIN WARIAI"/>
    <property type="match status" value="1"/>
</dbReference>
<dbReference type="eggNOG" id="KOG0504">
    <property type="taxonomic scope" value="Eukaryota"/>
</dbReference>
<keyword evidence="1" id="KW-0040">ANK repeat</keyword>
<evidence type="ECO:0000313" key="3">
    <source>
        <dbReference type="EMBL" id="EOY18316.1"/>
    </source>
</evidence>
<dbReference type="InParanoid" id="A0A061FMM4"/>
<gene>
    <name evidence="3" type="ORF">TCM_042910</name>
</gene>
<dbReference type="SMART" id="SM00248">
    <property type="entry name" value="ANK"/>
    <property type="match status" value="6"/>
</dbReference>
<dbReference type="Gramene" id="EOY18316">
    <property type="protein sequence ID" value="EOY18316"/>
    <property type="gene ID" value="TCM_042910"/>
</dbReference>
<dbReference type="Pfam" id="PF00023">
    <property type="entry name" value="Ank"/>
    <property type="match status" value="1"/>
</dbReference>
<feature type="transmembrane region" description="Helical" evidence="2">
    <location>
        <begin position="322"/>
        <end position="339"/>
    </location>
</feature>
<name>A0A061FMM4_THECC</name>
<dbReference type="AlphaFoldDB" id="A0A061FMM4"/>
<evidence type="ECO:0000256" key="1">
    <source>
        <dbReference type="PROSITE-ProRule" id="PRU00023"/>
    </source>
</evidence>
<keyword evidence="2" id="KW-0472">Membrane</keyword>
<keyword evidence="2" id="KW-1133">Transmembrane helix</keyword>
<feature type="transmembrane region" description="Helical" evidence="2">
    <location>
        <begin position="414"/>
        <end position="436"/>
    </location>
</feature>
<dbReference type="Proteomes" id="UP000026915">
    <property type="component" value="Chromosome 10"/>
</dbReference>
<dbReference type="Gene3D" id="1.25.40.20">
    <property type="entry name" value="Ankyrin repeat-containing domain"/>
    <property type="match status" value="1"/>
</dbReference>
<accession>A0A061FMM4</accession>